<feature type="domain" description="Cytochrome c" evidence="6">
    <location>
        <begin position="900"/>
        <end position="1033"/>
    </location>
</feature>
<evidence type="ECO:0000256" key="2">
    <source>
        <dbReference type="ARBA" id="ARBA00022723"/>
    </source>
</evidence>
<dbReference type="InterPro" id="IPR009056">
    <property type="entry name" value="Cyt_c-like_dom"/>
</dbReference>
<feature type="signal peptide" evidence="5">
    <location>
        <begin position="1"/>
        <end position="30"/>
    </location>
</feature>
<evidence type="ECO:0000313" key="8">
    <source>
        <dbReference type="Proteomes" id="UP000319908"/>
    </source>
</evidence>
<evidence type="ECO:0000256" key="1">
    <source>
        <dbReference type="ARBA" id="ARBA00022617"/>
    </source>
</evidence>
<dbReference type="InterPro" id="IPR011042">
    <property type="entry name" value="6-blade_b-propeller_TolB-like"/>
</dbReference>
<dbReference type="PANTHER" id="PTHR33546">
    <property type="entry name" value="LARGE, MULTIFUNCTIONAL SECRETED PROTEIN-RELATED"/>
    <property type="match status" value="1"/>
</dbReference>
<dbReference type="SUPFAM" id="SSF50952">
    <property type="entry name" value="Soluble quinoprotein glucose dehydrogenase"/>
    <property type="match status" value="1"/>
</dbReference>
<organism evidence="7 8">
    <name type="scientific">Allorhodopirellula heiligendammensis</name>
    <dbReference type="NCBI Taxonomy" id="2714739"/>
    <lineage>
        <taxon>Bacteria</taxon>
        <taxon>Pseudomonadati</taxon>
        <taxon>Planctomycetota</taxon>
        <taxon>Planctomycetia</taxon>
        <taxon>Pirellulales</taxon>
        <taxon>Pirellulaceae</taxon>
        <taxon>Allorhodopirellula</taxon>
    </lineage>
</organism>
<evidence type="ECO:0000256" key="3">
    <source>
        <dbReference type="ARBA" id="ARBA00023004"/>
    </source>
</evidence>
<feature type="chain" id="PRO_5022869864" evidence="5">
    <location>
        <begin position="31"/>
        <end position="1034"/>
    </location>
</feature>
<dbReference type="InterPro" id="IPR055557">
    <property type="entry name" value="DUF7133"/>
</dbReference>
<evidence type="ECO:0000256" key="5">
    <source>
        <dbReference type="SAM" id="SignalP"/>
    </source>
</evidence>
<keyword evidence="8" id="KW-1185">Reference proteome</keyword>
<dbReference type="NCBIfam" id="TIGR02603">
    <property type="entry name" value="CxxCH_TIGR02603"/>
    <property type="match status" value="1"/>
</dbReference>
<dbReference type="InterPro" id="IPR011041">
    <property type="entry name" value="Quinoprot_gluc/sorb_DH_b-prop"/>
</dbReference>
<dbReference type="Gene3D" id="1.10.760.10">
    <property type="entry name" value="Cytochrome c-like domain"/>
    <property type="match status" value="1"/>
</dbReference>
<comment type="caution">
    <text evidence="7">The sequence shown here is derived from an EMBL/GenBank/DDBJ whole genome shotgun (WGS) entry which is preliminary data.</text>
</comment>
<protein>
    <submittedName>
        <fullName evidence="7">Cytochrome c</fullName>
    </submittedName>
</protein>
<dbReference type="PANTHER" id="PTHR33546:SF1">
    <property type="entry name" value="LARGE, MULTIFUNCTIONAL SECRETED PROTEIN"/>
    <property type="match status" value="1"/>
</dbReference>
<dbReference type="Pfam" id="PF00034">
    <property type="entry name" value="Cytochrom_C"/>
    <property type="match status" value="1"/>
</dbReference>
<dbReference type="Gene3D" id="1.25.10.10">
    <property type="entry name" value="Leucine-rich Repeat Variant"/>
    <property type="match status" value="1"/>
</dbReference>
<dbReference type="InterPro" id="IPR016024">
    <property type="entry name" value="ARM-type_fold"/>
</dbReference>
<dbReference type="GO" id="GO:0020037">
    <property type="term" value="F:heme binding"/>
    <property type="evidence" value="ECO:0007669"/>
    <property type="project" value="InterPro"/>
</dbReference>
<dbReference type="InterPro" id="IPR036909">
    <property type="entry name" value="Cyt_c-like_dom_sf"/>
</dbReference>
<dbReference type="AlphaFoldDB" id="A0A5C6BWK8"/>
<sequence>MHSLRSRLTATRFPTCFVVAVLSANLISSASLSTAVRAQSPQPTPASDTSYAGNAEVAEIMRTRPGRGVMRDDSEPTPVDIALTQFEVIEGLEIQSVAAEPDISQPLFISWDSRGRMWVVQYRQYQFPAGLKIVRYDQHLRAVFDRVPEPPPLGTPGADKVTVFEDTDGDGVYDSHKDIITGLNIASSVQVGHGGIWVLNPPYLLFYPDANQDDVPDADPEVHLAGFGLQDTHSVANSLTWGPDGWLYGCNGSTTVGDVSSAVTKGVRFQGQCVWRYHPDTKVFEIYAEGGGNNFSLEIDSKGRVFTGTNGGNTRGYYFPQGSYSEKNWGKHGPLTNPYAFGFFHAMKFDGDGRRFPQAFCIYEGGLLPTEYEQGIIAPNSLHNLVWHSQRIPDGSTYRTVDLPNLLETSDRWFRPVYAGVGPDGAVYMADWYDSRLSHVSPVDDWHKESGRIYRVVPSDASPSYQQGDLNKASNEELMSYFSHQNKWVRQRAVLELGWRGDAAVTEPLIKLVDEQASLEALWALSMIGRFDATLASRWLSHSDAHIRRWVVRLLGDRHEDHSGLAVMAATEPDVQVRSQLAATAKRLSPAVGLDIVAALLRHENDAHDPHMPLMNWWAIEAHADVWPAVATMFADKSIWNLSMVKHDVLRRLIQRYASASDDENLHHCAQLIEMAPDDEARALLIQGIDMAYQGRAIPQLPISLDRALAEYKASLGESNLILSLRRGDSRAIVDAIELLASPQSNLPLAIEAANVFGEIHHPDATKNLLALATGNRTSEPALQRVAIASLRKYDAASIGTTLLASFGSRVSEEHGLRAAAFRTLASRPVWALQLLEELTQWRLQRDHVPYDVIQQLRTYEDPQIAEQVKRVFGPISTTATPEQILETNRLREMLAATPGDAQAGKKIFAKACGVCHQLFGEGSKIGPPLDGYERGKIGFWVDSIVLPNLEIREGYQSYVVLTEDGRVINGVIAEQTPTTVTVRNADSQTTMIARDEIETLQALPTSLMPSGLLNEYSDEQIRDLHAYLSLGAR</sequence>
<dbReference type="EMBL" id="SJPU01000002">
    <property type="protein sequence ID" value="TWU15646.1"/>
    <property type="molecule type" value="Genomic_DNA"/>
</dbReference>
<dbReference type="PROSITE" id="PS51007">
    <property type="entry name" value="CYTC"/>
    <property type="match status" value="1"/>
</dbReference>
<keyword evidence="5" id="KW-0732">Signal</keyword>
<evidence type="ECO:0000313" key="7">
    <source>
        <dbReference type="EMBL" id="TWU15646.1"/>
    </source>
</evidence>
<dbReference type="InterPro" id="IPR011989">
    <property type="entry name" value="ARM-like"/>
</dbReference>
<dbReference type="SUPFAM" id="SSF46626">
    <property type="entry name" value="Cytochrome c"/>
    <property type="match status" value="1"/>
</dbReference>
<proteinExistence type="predicted"/>
<dbReference type="Pfam" id="PF23500">
    <property type="entry name" value="DUF7133"/>
    <property type="match status" value="1"/>
</dbReference>
<dbReference type="GO" id="GO:0046872">
    <property type="term" value="F:metal ion binding"/>
    <property type="evidence" value="ECO:0007669"/>
    <property type="project" value="UniProtKB-KW"/>
</dbReference>
<gene>
    <name evidence="7" type="ORF">Poly21_28430</name>
</gene>
<dbReference type="GO" id="GO:0009055">
    <property type="term" value="F:electron transfer activity"/>
    <property type="evidence" value="ECO:0007669"/>
    <property type="project" value="InterPro"/>
</dbReference>
<dbReference type="InterPro" id="IPR013427">
    <property type="entry name" value="Haem-bd_dom_put"/>
</dbReference>
<dbReference type="Gene3D" id="2.120.10.30">
    <property type="entry name" value="TolB, C-terminal domain"/>
    <property type="match status" value="1"/>
</dbReference>
<keyword evidence="1 4" id="KW-0349">Heme</keyword>
<keyword evidence="3 4" id="KW-0408">Iron</keyword>
<evidence type="ECO:0000259" key="6">
    <source>
        <dbReference type="PROSITE" id="PS51007"/>
    </source>
</evidence>
<keyword evidence="2 4" id="KW-0479">Metal-binding</keyword>
<accession>A0A5C6BWK8</accession>
<dbReference type="Proteomes" id="UP000319908">
    <property type="component" value="Unassembled WGS sequence"/>
</dbReference>
<dbReference type="SUPFAM" id="SSF48371">
    <property type="entry name" value="ARM repeat"/>
    <property type="match status" value="1"/>
</dbReference>
<reference evidence="7 8" key="1">
    <citation type="journal article" date="2020" name="Antonie Van Leeuwenhoek">
        <title>Rhodopirellula heiligendammensis sp. nov., Rhodopirellula pilleata sp. nov., and Rhodopirellula solitaria sp. nov. isolated from natural or artificial marine surfaces in Northern Germany and California, USA, and emended description of the genus Rhodopirellula.</title>
        <authorList>
            <person name="Kallscheuer N."/>
            <person name="Wiegand S."/>
            <person name="Jogler M."/>
            <person name="Boedeker C."/>
            <person name="Peeters S.H."/>
            <person name="Rast P."/>
            <person name="Heuer A."/>
            <person name="Jetten M.S.M."/>
            <person name="Rohde M."/>
            <person name="Jogler C."/>
        </authorList>
    </citation>
    <scope>NUCLEOTIDE SEQUENCE [LARGE SCALE GENOMIC DNA]</scope>
    <source>
        <strain evidence="7 8">Poly21</strain>
    </source>
</reference>
<name>A0A5C6BWK8_9BACT</name>
<evidence type="ECO:0000256" key="4">
    <source>
        <dbReference type="PROSITE-ProRule" id="PRU00433"/>
    </source>
</evidence>